<dbReference type="PROSITE" id="PS50110">
    <property type="entry name" value="RESPONSE_REGULATORY"/>
    <property type="match status" value="1"/>
</dbReference>
<organism evidence="3">
    <name type="scientific">Jonesiaceae bacterium BS-20</name>
    <dbReference type="NCBI Taxonomy" id="3120821"/>
    <lineage>
        <taxon>Bacteria</taxon>
        <taxon>Bacillati</taxon>
        <taxon>Actinomycetota</taxon>
        <taxon>Actinomycetes</taxon>
        <taxon>Micrococcales</taxon>
        <taxon>Jonesiaceae</taxon>
    </lineage>
</organism>
<dbReference type="AlphaFoldDB" id="A0AAU7E0B8"/>
<dbReference type="Gene3D" id="3.40.50.2300">
    <property type="match status" value="1"/>
</dbReference>
<dbReference type="EMBL" id="CP146203">
    <property type="protein sequence ID" value="XBH23109.1"/>
    <property type="molecule type" value="Genomic_DNA"/>
</dbReference>
<gene>
    <name evidence="3" type="ORF">V5R04_07865</name>
</gene>
<feature type="modified residue" description="4-aspartylphosphate" evidence="1">
    <location>
        <position position="64"/>
    </location>
</feature>
<dbReference type="SUPFAM" id="SSF52172">
    <property type="entry name" value="CheY-like"/>
    <property type="match status" value="1"/>
</dbReference>
<evidence type="ECO:0000256" key="1">
    <source>
        <dbReference type="PROSITE-ProRule" id="PRU00169"/>
    </source>
</evidence>
<sequence length="138" mass="15005">MSETLGTKGPKILLYSNHSSVRSEVRFAVGDTVAGASVEWLEVATYEALWEIAEKGNFDLFILDGEAHKVGGMGISRELKESLYDCPPILLLTGRAQDAWLASWSLADDAVPRPLDVFAVQDAVQQLLSKPSTAVAER</sequence>
<feature type="domain" description="Response regulatory" evidence="2">
    <location>
        <begin position="11"/>
        <end position="128"/>
    </location>
</feature>
<dbReference type="InterPro" id="IPR011006">
    <property type="entry name" value="CheY-like_superfamily"/>
</dbReference>
<dbReference type="InterPro" id="IPR001789">
    <property type="entry name" value="Sig_transdc_resp-reg_receiver"/>
</dbReference>
<reference evidence="3" key="1">
    <citation type="submission" date="2024-02" db="EMBL/GenBank/DDBJ databases">
        <title>Tomenella chthoni gen. nov. sp. nov., a member of the family Jonesiaceae isolated from bat guano.</title>
        <authorList>
            <person name="Miller S.L."/>
            <person name="King J."/>
            <person name="Sankaranarayanan K."/>
            <person name="Lawson P.A."/>
        </authorList>
    </citation>
    <scope>NUCLEOTIDE SEQUENCE</scope>
    <source>
        <strain evidence="3">BS-20</strain>
    </source>
</reference>
<accession>A0AAU7E0B8</accession>
<evidence type="ECO:0000313" key="3">
    <source>
        <dbReference type="EMBL" id="XBH23109.1"/>
    </source>
</evidence>
<proteinExistence type="predicted"/>
<name>A0AAU7E0B8_9MICO</name>
<evidence type="ECO:0000259" key="2">
    <source>
        <dbReference type="PROSITE" id="PS50110"/>
    </source>
</evidence>
<protein>
    <submittedName>
        <fullName evidence="3">Response regulator</fullName>
    </submittedName>
</protein>
<keyword evidence="1" id="KW-0597">Phosphoprotein</keyword>
<dbReference type="GO" id="GO:0000160">
    <property type="term" value="P:phosphorelay signal transduction system"/>
    <property type="evidence" value="ECO:0007669"/>
    <property type="project" value="InterPro"/>
</dbReference>